<feature type="non-terminal residue" evidence="2">
    <location>
        <position position="113"/>
    </location>
</feature>
<evidence type="ECO:0000313" key="2">
    <source>
        <dbReference type="EMBL" id="EBS3657131.1"/>
    </source>
</evidence>
<reference evidence="2" key="1">
    <citation type="submission" date="2018-06" db="EMBL/GenBank/DDBJ databases">
        <authorList>
            <person name="Ashton P.M."/>
            <person name="Dallman T."/>
            <person name="Nair S."/>
            <person name="De Pinna E."/>
            <person name="Peters T."/>
            <person name="Grant K."/>
        </authorList>
    </citation>
    <scope>NUCLEOTIDE SEQUENCE</scope>
    <source>
        <strain evidence="2">414576</strain>
    </source>
</reference>
<dbReference type="Gene3D" id="2.60.40.3500">
    <property type="match status" value="1"/>
</dbReference>
<organism evidence="2">
    <name type="scientific">Salmonella enterica subsp. enterica serovar Schwarzengrund</name>
    <dbReference type="NCBI Taxonomy" id="340190"/>
    <lineage>
        <taxon>Bacteria</taxon>
        <taxon>Pseudomonadati</taxon>
        <taxon>Pseudomonadota</taxon>
        <taxon>Gammaproteobacteria</taxon>
        <taxon>Enterobacterales</taxon>
        <taxon>Enterobacteriaceae</taxon>
        <taxon>Salmonella</taxon>
    </lineage>
</organism>
<dbReference type="EMBL" id="AAGVIB010000160">
    <property type="protein sequence ID" value="EBS3657131.1"/>
    <property type="molecule type" value="Genomic_DNA"/>
</dbReference>
<evidence type="ECO:0000256" key="1">
    <source>
        <dbReference type="SAM" id="SignalP"/>
    </source>
</evidence>
<sequence length="113" mass="12172">MIYRIKNAVIAALILLCAQAGAASLSDIQVSNGEQQARITLSFIGDPEYAYSQDGKRTVALDIRQTGVIQGLPLQFSGNNLVKTIRAGTPKDAQSLRLLVDLTENGKTEAVKR</sequence>
<feature type="chain" id="PRO_5026118930" evidence="1">
    <location>
        <begin position="23"/>
        <end position="113"/>
    </location>
</feature>
<keyword evidence="1" id="KW-0732">Signal</keyword>
<accession>A0A5U9QTJ9</accession>
<gene>
    <name evidence="2" type="ORF">DPO64_23395</name>
</gene>
<comment type="caution">
    <text evidence="2">The sequence shown here is derived from an EMBL/GenBank/DDBJ whole genome shotgun (WGS) entry which is preliminary data.</text>
</comment>
<feature type="signal peptide" evidence="1">
    <location>
        <begin position="1"/>
        <end position="22"/>
    </location>
</feature>
<dbReference type="AlphaFoldDB" id="A0A5U9QTJ9"/>
<protein>
    <submittedName>
        <fullName evidence="2">N-acetylmuramoyl-L-alanine amidase AmiB</fullName>
    </submittedName>
</protein>
<proteinExistence type="predicted"/>
<name>A0A5U9QTJ9_SALET</name>